<reference evidence="2 3" key="1">
    <citation type="submission" date="2012-11" db="EMBL/GenBank/DDBJ databases">
        <authorList>
            <person name="Huguet-Tapia J.C."/>
            <person name="Durkin A.S."/>
            <person name="Pettis G.S."/>
            <person name="Badger J.H."/>
        </authorList>
    </citation>
    <scope>NUCLEOTIDE SEQUENCE [LARGE SCALE GENOMIC DNA]</scope>
    <source>
        <strain evidence="2 3">91-03</strain>
    </source>
</reference>
<sequence>MPGPCGTGRGSVRRDGGRVTDLDPTGLSRADAAGFADSSALTSPATS</sequence>
<dbReference type="AlphaFoldDB" id="L1KMG7"/>
<organism evidence="2 3">
    <name type="scientific">Streptomyces ipomoeae 91-03</name>
    <dbReference type="NCBI Taxonomy" id="698759"/>
    <lineage>
        <taxon>Bacteria</taxon>
        <taxon>Bacillati</taxon>
        <taxon>Actinomycetota</taxon>
        <taxon>Actinomycetes</taxon>
        <taxon>Kitasatosporales</taxon>
        <taxon>Streptomycetaceae</taxon>
        <taxon>Streptomyces</taxon>
    </lineage>
</organism>
<protein>
    <submittedName>
        <fullName evidence="2">Uncharacterized protein</fullName>
    </submittedName>
</protein>
<evidence type="ECO:0000313" key="3">
    <source>
        <dbReference type="Proteomes" id="UP000010411"/>
    </source>
</evidence>
<feature type="compositionally biased region" description="Basic and acidic residues" evidence="1">
    <location>
        <begin position="12"/>
        <end position="21"/>
    </location>
</feature>
<evidence type="ECO:0000313" key="2">
    <source>
        <dbReference type="EMBL" id="EKX61680.1"/>
    </source>
</evidence>
<accession>L1KMG7</accession>
<gene>
    <name evidence="2" type="ORF">STRIP9103_00520</name>
</gene>
<comment type="caution">
    <text evidence="2">The sequence shown here is derived from an EMBL/GenBank/DDBJ whole genome shotgun (WGS) entry which is preliminary data.</text>
</comment>
<dbReference type="EMBL" id="AEJC01000572">
    <property type="protein sequence ID" value="EKX61680.1"/>
    <property type="molecule type" value="Genomic_DNA"/>
</dbReference>
<name>L1KMG7_9ACTN</name>
<proteinExistence type="predicted"/>
<dbReference type="Proteomes" id="UP000010411">
    <property type="component" value="Unassembled WGS sequence"/>
</dbReference>
<evidence type="ECO:0000256" key="1">
    <source>
        <dbReference type="SAM" id="MobiDB-lite"/>
    </source>
</evidence>
<feature type="region of interest" description="Disordered" evidence="1">
    <location>
        <begin position="1"/>
        <end position="47"/>
    </location>
</feature>
<keyword evidence="3" id="KW-1185">Reference proteome</keyword>